<dbReference type="CDD" id="cd17748">
    <property type="entry name" value="BRCT_DNA_ligase_like"/>
    <property type="match status" value="1"/>
</dbReference>
<dbReference type="AlphaFoldDB" id="A0A0F9MA81"/>
<protein>
    <recommendedName>
        <fullName evidence="1">BRCT domain-containing protein</fullName>
    </recommendedName>
</protein>
<sequence>MSIQGKIIVFTGKISKPRHEFEKLVVDGGGKFGTSVTSRTSYVVVGDKPGSKLARAVALGVETITEGDFITLLQDNNKEEIRSEVPLISASLEDQMEAAYKCRTKIIALNGFLDHPHLSLLECKWCRKNYQQWDDLPNYKTCPMCEMFYWPECPHCGTHPLFVEDFNLYCCMVCGTWFEAPLSVHARRTKHLHMWPKVSCTGQKITKRCVCGYAIHLELPEGTSYEDYRSVLKEEYDAAPEWVKHKRQEDAVLHARLEEEKRHEEWFDSLSDEQKDELGSN</sequence>
<evidence type="ECO:0000259" key="1">
    <source>
        <dbReference type="PROSITE" id="PS50172"/>
    </source>
</evidence>
<dbReference type="SMART" id="SM00292">
    <property type="entry name" value="BRCT"/>
    <property type="match status" value="1"/>
</dbReference>
<dbReference type="SUPFAM" id="SSF52113">
    <property type="entry name" value="BRCT domain"/>
    <property type="match status" value="1"/>
</dbReference>
<dbReference type="EMBL" id="LAZR01005126">
    <property type="protein sequence ID" value="KKN02654.1"/>
    <property type="molecule type" value="Genomic_DNA"/>
</dbReference>
<name>A0A0F9MA81_9ZZZZ</name>
<proteinExistence type="predicted"/>
<comment type="caution">
    <text evidence="2">The sequence shown here is derived from an EMBL/GenBank/DDBJ whole genome shotgun (WGS) entry which is preliminary data.</text>
</comment>
<gene>
    <name evidence="2" type="ORF">LCGC14_1115640</name>
</gene>
<accession>A0A0F9MA81</accession>
<dbReference type="Pfam" id="PF00533">
    <property type="entry name" value="BRCT"/>
    <property type="match status" value="1"/>
</dbReference>
<reference evidence="2" key="1">
    <citation type="journal article" date="2015" name="Nature">
        <title>Complex archaea that bridge the gap between prokaryotes and eukaryotes.</title>
        <authorList>
            <person name="Spang A."/>
            <person name="Saw J.H."/>
            <person name="Jorgensen S.L."/>
            <person name="Zaremba-Niedzwiedzka K."/>
            <person name="Martijn J."/>
            <person name="Lind A.E."/>
            <person name="van Eijk R."/>
            <person name="Schleper C."/>
            <person name="Guy L."/>
            <person name="Ettema T.J."/>
        </authorList>
    </citation>
    <scope>NUCLEOTIDE SEQUENCE</scope>
</reference>
<feature type="domain" description="BRCT" evidence="1">
    <location>
        <begin position="1"/>
        <end position="64"/>
    </location>
</feature>
<evidence type="ECO:0000313" key="2">
    <source>
        <dbReference type="EMBL" id="KKN02654.1"/>
    </source>
</evidence>
<dbReference type="InterPro" id="IPR036420">
    <property type="entry name" value="BRCT_dom_sf"/>
</dbReference>
<dbReference type="Gene3D" id="3.40.50.10190">
    <property type="entry name" value="BRCT domain"/>
    <property type="match status" value="1"/>
</dbReference>
<organism evidence="2">
    <name type="scientific">marine sediment metagenome</name>
    <dbReference type="NCBI Taxonomy" id="412755"/>
    <lineage>
        <taxon>unclassified sequences</taxon>
        <taxon>metagenomes</taxon>
        <taxon>ecological metagenomes</taxon>
    </lineage>
</organism>
<dbReference type="PROSITE" id="PS50172">
    <property type="entry name" value="BRCT"/>
    <property type="match status" value="1"/>
</dbReference>
<dbReference type="InterPro" id="IPR001357">
    <property type="entry name" value="BRCT_dom"/>
</dbReference>